<dbReference type="RefSeq" id="WP_072950526.1">
    <property type="nucleotide sequence ID" value="NZ_FRCT01000006.1"/>
</dbReference>
<accession>A0A1M7JN43</accession>
<protein>
    <recommendedName>
        <fullName evidence="2">Dockerin domain-containing protein</fullName>
    </recommendedName>
</protein>
<dbReference type="GO" id="GO:0000272">
    <property type="term" value="P:polysaccharide catabolic process"/>
    <property type="evidence" value="ECO:0007669"/>
    <property type="project" value="InterPro"/>
</dbReference>
<feature type="signal peptide" evidence="1">
    <location>
        <begin position="1"/>
        <end position="29"/>
    </location>
</feature>
<feature type="domain" description="Dockerin" evidence="2">
    <location>
        <begin position="37"/>
        <end position="115"/>
    </location>
</feature>
<reference evidence="3 4" key="1">
    <citation type="submission" date="2016-11" db="EMBL/GenBank/DDBJ databases">
        <authorList>
            <person name="Jaros S."/>
            <person name="Januszkiewicz K."/>
            <person name="Wedrychowicz H."/>
        </authorList>
    </citation>
    <scope>NUCLEOTIDE SEQUENCE [LARGE SCALE GENOMIC DNA]</scope>
    <source>
        <strain evidence="3 4">Y1</strain>
    </source>
</reference>
<dbReference type="CDD" id="cd14256">
    <property type="entry name" value="Dockerin_I"/>
    <property type="match status" value="1"/>
</dbReference>
<evidence type="ECO:0000313" key="3">
    <source>
        <dbReference type="EMBL" id="SHM54428.1"/>
    </source>
</evidence>
<dbReference type="EMBL" id="FRCT01000006">
    <property type="protein sequence ID" value="SHM54428.1"/>
    <property type="molecule type" value="Genomic_DNA"/>
</dbReference>
<feature type="chain" id="PRO_5012522981" description="Dockerin domain-containing protein" evidence="1">
    <location>
        <begin position="30"/>
        <end position="1100"/>
    </location>
</feature>
<gene>
    <name evidence="3" type="ORF">SAMN04487860_106116</name>
</gene>
<dbReference type="InterPro" id="IPR016134">
    <property type="entry name" value="Dockerin_dom"/>
</dbReference>
<sequence length="1100" mass="112683">MRKNGLKKLFAGLSAACITATALPVMSYAAETDTTAANTVVGDSNCDGDIDMSDAVLIMQALANPNKYGIGSTDEHAITEQGWKNADCNGKADGVSTDDALAIQLYLLGKGELSSGKNNEQPPVTEATKIHLKNDSITVEGENATVEGTKVTITHSGEYYIDGTLDDGQINVNIPDVTADAETVKIFLNGVNITGKSAPAIIVTNAENTSINIVDDTENTITDGDTAYEGDFAKSAVIEAKDDITIKGGEKGSGILNITANTQDAVSCNNDIKINGGKINIITNNSENKTDGIKAKKSVTIKKGTVEIDATGDGIKSSKDAVAIEGGSVAVKAGNDAVQAETTIDISGGALIAGGDRGLTAVTGVNITGGVVVATAVDNQADEKLITAGNQPVLLFNCIADSTNEKDGTWKKANNFEWAVMAPEMNVNKDSTIFQKKYKYVLISTNSLQEGTAQFKNTSTEKLVTFNGSANESNFVIKKGVNVYNDVNPAGAEEGTVVPPSNTTDGLTITLSDSGMTTNASSEAKIENNICTISQPGVFTVTGEMTGGQIVVDVDKTAYPDGVVELDLSGMSLTNTKNSPIYVASIADEVVIVAKNGTENTISDGTEYTNADGDTGAIYSKDDIKFKGKGKLTVNGNAADAIVGKDDIKVYNGTLVVNAADDGIRSKDSVTIGNTSSDGTEVDYSSLSVTVKTKSGDGIKATSTDVSSTAKQLGLVTINGGTVNIDSYADGISAEQFFTMNGGDLTIKTYEGSSYTGSGTTTGGQQGGFGGRPGGGGFGGFGMDGSSNKTDISAKGIKAVGIYDEAGTTWESAGDIAINGGTITIDSSDDCIHCGGDMTLTGGELKLASADDGAHSDHTLTIGTKDSGKYDDIVIYVEKCYEGIEAQKIYQNSGSVIVNSTDDGFNAAGGSDGSGMGNPGMPWGQGGGGFGEGGFGGSSGDYLMQFNGGFAIVNATNGDHDGYDSNGNIEINGGYIVSNGNEPFDCGDRGSSIIVNGGTWVSNCPSGGMSMGGSEMTASVTASSNVSANTRLSLVGNDGKVIVSFIVDKAVSQLKAGGKNTSGASFYTGGTLNGSTYFQQLDQTQLAAYGGTLTGGTAVK</sequence>
<evidence type="ECO:0000313" key="4">
    <source>
        <dbReference type="Proteomes" id="UP000184394"/>
    </source>
</evidence>
<dbReference type="InterPro" id="IPR036439">
    <property type="entry name" value="Dockerin_dom_sf"/>
</dbReference>
<keyword evidence="1" id="KW-0732">Signal</keyword>
<organism evidence="3 4">
    <name type="scientific">Ruminococcus flavefaciens</name>
    <dbReference type="NCBI Taxonomy" id="1265"/>
    <lineage>
        <taxon>Bacteria</taxon>
        <taxon>Bacillati</taxon>
        <taxon>Bacillota</taxon>
        <taxon>Clostridia</taxon>
        <taxon>Eubacteriales</taxon>
        <taxon>Oscillospiraceae</taxon>
        <taxon>Ruminococcus</taxon>
    </lineage>
</organism>
<dbReference type="Pfam" id="PF14262">
    <property type="entry name" value="Cthe_2159"/>
    <property type="match status" value="2"/>
</dbReference>
<dbReference type="Gene3D" id="1.10.1330.10">
    <property type="entry name" value="Dockerin domain"/>
    <property type="match status" value="1"/>
</dbReference>
<evidence type="ECO:0000259" key="2">
    <source>
        <dbReference type="PROSITE" id="PS51766"/>
    </source>
</evidence>
<name>A0A1M7JN43_RUMFL</name>
<dbReference type="AlphaFoldDB" id="A0A1M7JN43"/>
<dbReference type="SUPFAM" id="SSF63446">
    <property type="entry name" value="Type I dockerin domain"/>
    <property type="match status" value="1"/>
</dbReference>
<dbReference type="PROSITE" id="PS51766">
    <property type="entry name" value="DOCKERIN"/>
    <property type="match status" value="1"/>
</dbReference>
<dbReference type="InterPro" id="IPR025584">
    <property type="entry name" value="Cthe_2159"/>
</dbReference>
<dbReference type="Proteomes" id="UP000184394">
    <property type="component" value="Unassembled WGS sequence"/>
</dbReference>
<proteinExistence type="predicted"/>
<evidence type="ECO:0000256" key="1">
    <source>
        <dbReference type="SAM" id="SignalP"/>
    </source>
</evidence>